<dbReference type="InterPro" id="IPR048297">
    <property type="entry name" value="DUF936_dom_pln"/>
</dbReference>
<organism evidence="4 5">
    <name type="scientific">Carpinus fangiana</name>
    <dbReference type="NCBI Taxonomy" id="176857"/>
    <lineage>
        <taxon>Eukaryota</taxon>
        <taxon>Viridiplantae</taxon>
        <taxon>Streptophyta</taxon>
        <taxon>Embryophyta</taxon>
        <taxon>Tracheophyta</taxon>
        <taxon>Spermatophyta</taxon>
        <taxon>Magnoliopsida</taxon>
        <taxon>eudicotyledons</taxon>
        <taxon>Gunneridae</taxon>
        <taxon>Pentapetalae</taxon>
        <taxon>rosids</taxon>
        <taxon>fabids</taxon>
        <taxon>Fagales</taxon>
        <taxon>Betulaceae</taxon>
        <taxon>Carpinus</taxon>
    </lineage>
</organism>
<dbReference type="OrthoDB" id="773154at2759"/>
<evidence type="ECO:0000256" key="1">
    <source>
        <dbReference type="SAM" id="MobiDB-lite"/>
    </source>
</evidence>
<evidence type="ECO:0008006" key="6">
    <source>
        <dbReference type="Google" id="ProtNLM"/>
    </source>
</evidence>
<feature type="compositionally biased region" description="Low complexity" evidence="1">
    <location>
        <begin position="230"/>
        <end position="242"/>
    </location>
</feature>
<name>A0A5N6QLT6_9ROSI</name>
<feature type="region of interest" description="Disordered" evidence="1">
    <location>
        <begin position="177"/>
        <end position="197"/>
    </location>
</feature>
<dbReference type="Pfam" id="PF21647">
    <property type="entry name" value="DUF6857"/>
    <property type="match status" value="1"/>
</dbReference>
<dbReference type="PANTHER" id="PTHR31928:SF12">
    <property type="entry name" value="DUF3741 DOMAIN-CONTAINING PROTEIN"/>
    <property type="match status" value="1"/>
</dbReference>
<accession>A0A5N6QLT6</accession>
<keyword evidence="5" id="KW-1185">Reference proteome</keyword>
<gene>
    <name evidence="4" type="ORF">FH972_004632</name>
</gene>
<dbReference type="InterPro" id="IPR010341">
    <property type="entry name" value="DUF936_pln"/>
</dbReference>
<sequence length="599" mass="66401">MANLGSGVLMKLLGEMGVDEKVSEDCKPVLLQIRSIIPVLAEGDLWPNQGFYLKVSDSSHALYVSLPQEQDDMVLCNKLRLGQLIYVEKLEVAYPVPMLKGIKPVRGRFACVGNPKDLIPMDNLVKKTRGKFRSLSTSRVRENEEKYRRVSRSRNRDIERSPSDVKKVSKKIGFVDKDSDSESTLSSPSSMSAVKRRSWNGVEIPESRIIKQWVKPIGRTQSAQFPPVSPSGDDSSDDISSSKSERKDIGIDIKSVKSSNNCRILTSAKSYEESLDPAGVFSLVNDEKLTETTILWNSLSSSLVNLAKEVLRHRDVALLAAVEALEEAAAAERLLKCLSTYSELQEAKGDDQQPSVNNFFNLQDDLVHTQHIVQSLTNISPPGANDSDPNGPGSIRDYLNLALDRKKNAAAWIKAALAADLALFPVLNIPNGTTNIVKESSRIHGSKPKGTCIDRKQRNNGEICVGLAAEKESPPHWVKGHALHAAVDLTNSLHDECRRWFLGFVENYLDEVKSKTISMESDSEEAEMMCQIKRVSDWLDGMVNKKAKTPKVGSEDSSTLGNFELEVYGRVRNKIYAVLMKHVERTAMAFENMNAKAEG</sequence>
<evidence type="ECO:0000313" key="5">
    <source>
        <dbReference type="Proteomes" id="UP000327013"/>
    </source>
</evidence>
<evidence type="ECO:0000259" key="2">
    <source>
        <dbReference type="Pfam" id="PF06075"/>
    </source>
</evidence>
<feature type="region of interest" description="Disordered" evidence="1">
    <location>
        <begin position="143"/>
        <end position="164"/>
    </location>
</feature>
<feature type="domain" description="DUF6857" evidence="3">
    <location>
        <begin position="284"/>
        <end position="589"/>
    </location>
</feature>
<evidence type="ECO:0000259" key="3">
    <source>
        <dbReference type="Pfam" id="PF21647"/>
    </source>
</evidence>
<protein>
    <recommendedName>
        <fullName evidence="6">DUF936 domain-containing protein</fullName>
    </recommendedName>
</protein>
<dbReference type="EMBL" id="CM017322">
    <property type="protein sequence ID" value="KAE8008085.1"/>
    <property type="molecule type" value="Genomic_DNA"/>
</dbReference>
<dbReference type="Pfam" id="PF06075">
    <property type="entry name" value="DUF936"/>
    <property type="match status" value="1"/>
</dbReference>
<dbReference type="PANTHER" id="PTHR31928">
    <property type="entry name" value="EXPRESSED PROTEIN"/>
    <property type="match status" value="1"/>
</dbReference>
<dbReference type="AlphaFoldDB" id="A0A5N6QLT6"/>
<feature type="domain" description="DUF936" evidence="2">
    <location>
        <begin position="5"/>
        <end position="119"/>
    </location>
</feature>
<dbReference type="Proteomes" id="UP000327013">
    <property type="component" value="Chromosome 2"/>
</dbReference>
<feature type="compositionally biased region" description="Low complexity" evidence="1">
    <location>
        <begin position="182"/>
        <end position="192"/>
    </location>
</feature>
<dbReference type="InterPro" id="IPR049172">
    <property type="entry name" value="DUF6857_pln"/>
</dbReference>
<evidence type="ECO:0000313" key="4">
    <source>
        <dbReference type="EMBL" id="KAE8008085.1"/>
    </source>
</evidence>
<proteinExistence type="predicted"/>
<reference evidence="4 5" key="1">
    <citation type="submission" date="2019-06" db="EMBL/GenBank/DDBJ databases">
        <title>A chromosomal-level reference genome of Carpinus fangiana (Coryloideae, Betulaceae).</title>
        <authorList>
            <person name="Yang X."/>
            <person name="Wang Z."/>
            <person name="Zhang L."/>
            <person name="Hao G."/>
            <person name="Liu J."/>
            <person name="Yang Y."/>
        </authorList>
    </citation>
    <scope>NUCLEOTIDE SEQUENCE [LARGE SCALE GENOMIC DNA]</scope>
    <source>
        <strain evidence="4">Cfa_2016G</strain>
        <tissue evidence="4">Leaf</tissue>
    </source>
</reference>
<feature type="region of interest" description="Disordered" evidence="1">
    <location>
        <begin position="221"/>
        <end position="246"/>
    </location>
</feature>